<comment type="caution">
    <text evidence="2">The sequence shown here is derived from an EMBL/GenBank/DDBJ whole genome shotgun (WGS) entry which is preliminary data.</text>
</comment>
<dbReference type="InterPro" id="IPR002018">
    <property type="entry name" value="CarbesteraseB"/>
</dbReference>
<reference evidence="2 3" key="1">
    <citation type="submission" date="2020-08" db="EMBL/GenBank/DDBJ databases">
        <title>Genomic Encyclopedia of Type Strains, Phase IV (KMG-V): Genome sequencing to study the core and pangenomes of soil and plant-associated prokaryotes.</title>
        <authorList>
            <person name="Whitman W."/>
        </authorList>
    </citation>
    <scope>NUCLEOTIDE SEQUENCE [LARGE SCALE GENOMIC DNA]</scope>
    <source>
        <strain evidence="2 3">SEMIA 414</strain>
    </source>
</reference>
<dbReference type="InterPro" id="IPR029058">
    <property type="entry name" value="AB_hydrolase_fold"/>
</dbReference>
<feature type="domain" description="Carboxylesterase type B" evidence="1">
    <location>
        <begin position="4"/>
        <end position="57"/>
    </location>
</feature>
<dbReference type="PANTHER" id="PTHR11559">
    <property type="entry name" value="CARBOXYLESTERASE"/>
    <property type="match status" value="1"/>
</dbReference>
<dbReference type="InterPro" id="IPR050309">
    <property type="entry name" value="Type-B_Carboxylest/Lipase"/>
</dbReference>
<accession>A0A7W6UTP6</accession>
<gene>
    <name evidence="2" type="ORF">GGE15_007515</name>
</gene>
<evidence type="ECO:0000313" key="2">
    <source>
        <dbReference type="EMBL" id="MBB4444192.1"/>
    </source>
</evidence>
<name>A0A7W6UTP6_9HYPH</name>
<dbReference type="Proteomes" id="UP000533724">
    <property type="component" value="Unassembled WGS sequence"/>
</dbReference>
<sequence length="57" mass="6374">MSFVSMNYRMGRLGYFAHPALMKESADEPVGNYGYMDQLAALKWVQQNIAAFGGDPK</sequence>
<evidence type="ECO:0000259" key="1">
    <source>
        <dbReference type="Pfam" id="PF00135"/>
    </source>
</evidence>
<protein>
    <submittedName>
        <fullName evidence="2">Carboxylesterase type B</fullName>
    </submittedName>
</protein>
<dbReference type="Gene3D" id="3.40.50.1820">
    <property type="entry name" value="alpha/beta hydrolase"/>
    <property type="match status" value="1"/>
</dbReference>
<dbReference type="Pfam" id="PF00135">
    <property type="entry name" value="COesterase"/>
    <property type="match status" value="1"/>
</dbReference>
<dbReference type="AlphaFoldDB" id="A0A7W6UTP6"/>
<dbReference type="EMBL" id="JACIHI010000053">
    <property type="protein sequence ID" value="MBB4444192.1"/>
    <property type="molecule type" value="Genomic_DNA"/>
</dbReference>
<proteinExistence type="predicted"/>
<organism evidence="2 3">
    <name type="scientific">Rhizobium esperanzae</name>
    <dbReference type="NCBI Taxonomy" id="1967781"/>
    <lineage>
        <taxon>Bacteria</taxon>
        <taxon>Pseudomonadati</taxon>
        <taxon>Pseudomonadota</taxon>
        <taxon>Alphaproteobacteria</taxon>
        <taxon>Hyphomicrobiales</taxon>
        <taxon>Rhizobiaceae</taxon>
        <taxon>Rhizobium/Agrobacterium group</taxon>
        <taxon>Rhizobium</taxon>
    </lineage>
</organism>
<evidence type="ECO:0000313" key="3">
    <source>
        <dbReference type="Proteomes" id="UP000533724"/>
    </source>
</evidence>
<dbReference type="SUPFAM" id="SSF53474">
    <property type="entry name" value="alpha/beta-Hydrolases"/>
    <property type="match status" value="1"/>
</dbReference>
<feature type="non-terminal residue" evidence="2">
    <location>
        <position position="57"/>
    </location>
</feature>